<feature type="transmembrane region" description="Helical" evidence="1">
    <location>
        <begin position="44"/>
        <end position="64"/>
    </location>
</feature>
<keyword evidence="1" id="KW-1133">Transmembrane helix</keyword>
<accession>A0A3B5MQV8</accession>
<name>A0A3B5MQV8_9TELE</name>
<reference evidence="2" key="1">
    <citation type="submission" date="2025-08" db="UniProtKB">
        <authorList>
            <consortium name="Ensembl"/>
        </authorList>
    </citation>
    <scope>IDENTIFICATION</scope>
</reference>
<evidence type="ECO:0000313" key="2">
    <source>
        <dbReference type="Ensembl" id="ENSXCOP00000025891.1"/>
    </source>
</evidence>
<evidence type="ECO:0000256" key="1">
    <source>
        <dbReference type="SAM" id="Phobius"/>
    </source>
</evidence>
<keyword evidence="3" id="KW-1185">Reference proteome</keyword>
<dbReference type="Ensembl" id="ENSXCOT00000026202.1">
    <property type="protein sequence ID" value="ENSXCOP00000025891.1"/>
    <property type="gene ID" value="ENSXCOG00000019350.1"/>
</dbReference>
<dbReference type="Proteomes" id="UP000261380">
    <property type="component" value="Unplaced"/>
</dbReference>
<organism evidence="2 3">
    <name type="scientific">Xiphophorus couchianus</name>
    <name type="common">Monterrey platyfish</name>
    <dbReference type="NCBI Taxonomy" id="32473"/>
    <lineage>
        <taxon>Eukaryota</taxon>
        <taxon>Metazoa</taxon>
        <taxon>Chordata</taxon>
        <taxon>Craniata</taxon>
        <taxon>Vertebrata</taxon>
        <taxon>Euteleostomi</taxon>
        <taxon>Actinopterygii</taxon>
        <taxon>Neopterygii</taxon>
        <taxon>Teleostei</taxon>
        <taxon>Neoteleostei</taxon>
        <taxon>Acanthomorphata</taxon>
        <taxon>Ovalentaria</taxon>
        <taxon>Atherinomorphae</taxon>
        <taxon>Cyprinodontiformes</taxon>
        <taxon>Poeciliidae</taxon>
        <taxon>Poeciliinae</taxon>
        <taxon>Xiphophorus</taxon>
    </lineage>
</organism>
<dbReference type="AlphaFoldDB" id="A0A3B5MQV8"/>
<keyword evidence="1" id="KW-0472">Membrane</keyword>
<dbReference type="GeneTree" id="ENSGT00940000177713"/>
<sequence length="99" mass="10219">ISLTLVNPSILPVGLPCASCVWNTSLGRKLAGGGGSPAPFTADLPGLPCSFVALFFFFHGPYGIQKEGFSAVNYPCVLALTLLLALCYTIAGSPGCHEC</sequence>
<keyword evidence="1" id="KW-0812">Transmembrane</keyword>
<reference evidence="2" key="2">
    <citation type="submission" date="2025-09" db="UniProtKB">
        <authorList>
            <consortium name="Ensembl"/>
        </authorList>
    </citation>
    <scope>IDENTIFICATION</scope>
</reference>
<feature type="transmembrane region" description="Helical" evidence="1">
    <location>
        <begin position="71"/>
        <end position="91"/>
    </location>
</feature>
<protein>
    <submittedName>
        <fullName evidence="2">Uncharacterized protein</fullName>
    </submittedName>
</protein>
<proteinExistence type="predicted"/>
<evidence type="ECO:0000313" key="3">
    <source>
        <dbReference type="Proteomes" id="UP000261380"/>
    </source>
</evidence>